<organism evidence="2 3">
    <name type="scientific">Mycoplasma ovis str. Michigan</name>
    <dbReference type="NCBI Taxonomy" id="1415773"/>
    <lineage>
        <taxon>Bacteria</taxon>
        <taxon>Bacillati</taxon>
        <taxon>Mycoplasmatota</taxon>
        <taxon>Mollicutes</taxon>
        <taxon>Mycoplasmataceae</taxon>
        <taxon>Mycoplasma</taxon>
    </lineage>
</organism>
<gene>
    <name evidence="2" type="ORF">OVS_01760</name>
</gene>
<dbReference type="Proteomes" id="UP000018745">
    <property type="component" value="Chromosome"/>
</dbReference>
<accession>A0ABM5P1A8</accession>
<feature type="chain" id="PRO_5045862126" description="Lipoprotein" evidence="1">
    <location>
        <begin position="28"/>
        <end position="214"/>
    </location>
</feature>
<dbReference type="EMBL" id="CP006935">
    <property type="protein sequence ID" value="AHC40237.1"/>
    <property type="molecule type" value="Genomic_DNA"/>
</dbReference>
<keyword evidence="1" id="KW-0732">Signal</keyword>
<evidence type="ECO:0000313" key="3">
    <source>
        <dbReference type="Proteomes" id="UP000018745"/>
    </source>
</evidence>
<keyword evidence="3" id="KW-1185">Reference proteome</keyword>
<name>A0ABM5P1A8_9MOLU</name>
<dbReference type="RefSeq" id="WP_024071138.1">
    <property type="nucleotide sequence ID" value="NC_023062.1"/>
</dbReference>
<evidence type="ECO:0000256" key="1">
    <source>
        <dbReference type="SAM" id="SignalP"/>
    </source>
</evidence>
<proteinExistence type="predicted"/>
<sequence length="214" mass="23902">MSRINILPYPIIAKFLACASVACGVTASPFLFSDGRKEQIKEKRKKSLVLGRSNNQKKNELSLSNIENINKLLSGQKNKLNFGEIGMKFGNKSLSANDILFSPCQDGNFYLMQSIDVTKMKYKLENGEVVQRTPRCQEKTKYENSNRVKLNWQSSQWSGNTSLSSITLGSCSLSTSPAKQGDKNFKLQMICSEFLKGGSQAKGEYGEDSYEYDS</sequence>
<evidence type="ECO:0000313" key="2">
    <source>
        <dbReference type="EMBL" id="AHC40237.1"/>
    </source>
</evidence>
<feature type="signal peptide" evidence="1">
    <location>
        <begin position="1"/>
        <end position="27"/>
    </location>
</feature>
<reference evidence="2 3" key="1">
    <citation type="journal article" date="2014" name="Genome Announc.">
        <title>Complete Genome Sequence of Mycoplasma ovis Strain Michigan, a Hemoplasma of Sheep with Two Distinct 16S rRNA Genes.</title>
        <authorList>
            <person name="Deshuillers P.L."/>
            <person name="Santos A.P."/>
            <person name="do Nascimento N.C."/>
            <person name="Hampel J.A."/>
            <person name="Bergin I.L."/>
            <person name="Dyson M.C."/>
            <person name="Messick J.B."/>
        </authorList>
    </citation>
    <scope>NUCLEOTIDE SEQUENCE [LARGE SCALE GENOMIC DNA]</scope>
    <source>
        <strain evidence="2 3">Michigan</strain>
    </source>
</reference>
<evidence type="ECO:0008006" key="4">
    <source>
        <dbReference type="Google" id="ProtNLM"/>
    </source>
</evidence>
<protein>
    <recommendedName>
        <fullName evidence="4">Lipoprotein</fullName>
    </recommendedName>
</protein>